<dbReference type="Gene3D" id="3.40.50.970">
    <property type="match status" value="1"/>
</dbReference>
<proteinExistence type="predicted"/>
<reference evidence="2" key="1">
    <citation type="submission" date="2017-08" db="EMBL/GenBank/DDBJ databases">
        <title>A dynamic microbial community with high functional redundancy inhabits the cold, oxic subseafloor aquifer.</title>
        <authorList>
            <person name="Tully B.J."/>
            <person name="Wheat C.G."/>
            <person name="Glazer B.T."/>
            <person name="Huber J.A."/>
        </authorList>
    </citation>
    <scope>NUCLEOTIDE SEQUENCE [LARGE SCALE GENOMIC DNA]</scope>
</reference>
<comment type="caution">
    <text evidence="1">The sequence shown here is derived from an EMBL/GenBank/DDBJ whole genome shotgun (WGS) entry which is preliminary data.</text>
</comment>
<dbReference type="InterPro" id="IPR029061">
    <property type="entry name" value="THDP-binding"/>
</dbReference>
<evidence type="ECO:0000313" key="1">
    <source>
        <dbReference type="EMBL" id="PCI29119.1"/>
    </source>
</evidence>
<dbReference type="EMBL" id="NVSR01000019">
    <property type="protein sequence ID" value="PCI29119.1"/>
    <property type="molecule type" value="Genomic_DNA"/>
</dbReference>
<dbReference type="Proteomes" id="UP000218113">
    <property type="component" value="Unassembled WGS sequence"/>
</dbReference>
<organism evidence="1 2">
    <name type="scientific">SAR324 cluster bacterium</name>
    <dbReference type="NCBI Taxonomy" id="2024889"/>
    <lineage>
        <taxon>Bacteria</taxon>
        <taxon>Deltaproteobacteria</taxon>
        <taxon>SAR324 cluster</taxon>
    </lineage>
</organism>
<dbReference type="SUPFAM" id="SSF52518">
    <property type="entry name" value="Thiamin diphosphate-binding fold (THDP-binding)"/>
    <property type="match status" value="1"/>
</dbReference>
<name>A0A2A4T757_9DELT</name>
<sequence>MLGNEAIAWGLMHANVDVVSGYPGTPSSEILKNFQEFSRIFIISYRFSEILMDFQEFLNI</sequence>
<evidence type="ECO:0008006" key="3">
    <source>
        <dbReference type="Google" id="ProtNLM"/>
    </source>
</evidence>
<accession>A0A2A4T757</accession>
<feature type="non-terminal residue" evidence="1">
    <location>
        <position position="60"/>
    </location>
</feature>
<gene>
    <name evidence="1" type="ORF">COB67_04700</name>
</gene>
<protein>
    <recommendedName>
        <fullName evidence="3">Pyruvate flavodoxin/ferredoxin oxidoreductase pyrimidine binding domain-containing protein</fullName>
    </recommendedName>
</protein>
<dbReference type="AlphaFoldDB" id="A0A2A4T757"/>
<evidence type="ECO:0000313" key="2">
    <source>
        <dbReference type="Proteomes" id="UP000218113"/>
    </source>
</evidence>